<dbReference type="InterPro" id="IPR045214">
    <property type="entry name" value="Surf1/Surf4"/>
</dbReference>
<keyword evidence="3 6" id="KW-0812">Transmembrane</keyword>
<keyword evidence="9" id="KW-1185">Reference proteome</keyword>
<evidence type="ECO:0000256" key="3">
    <source>
        <dbReference type="ARBA" id="ARBA00022692"/>
    </source>
</evidence>
<accession>A0A1I2F0E7</accession>
<gene>
    <name evidence="8" type="ORF">SAMN04488035_1038</name>
</gene>
<evidence type="ECO:0000256" key="5">
    <source>
        <dbReference type="ARBA" id="ARBA00023136"/>
    </source>
</evidence>
<protein>
    <recommendedName>
        <fullName evidence="6">SURF1-like protein</fullName>
    </recommendedName>
</protein>
<dbReference type="PROSITE" id="PS50895">
    <property type="entry name" value="SURF1"/>
    <property type="match status" value="1"/>
</dbReference>
<feature type="transmembrane region" description="Helical" evidence="6">
    <location>
        <begin position="239"/>
        <end position="258"/>
    </location>
</feature>
<reference evidence="9" key="1">
    <citation type="submission" date="2016-10" db="EMBL/GenBank/DDBJ databases">
        <authorList>
            <person name="Varghese N."/>
            <person name="Submissions S."/>
        </authorList>
    </citation>
    <scope>NUCLEOTIDE SEQUENCE [LARGE SCALE GENOMIC DNA]</scope>
    <source>
        <strain evidence="9">DSM 19083</strain>
    </source>
</reference>
<evidence type="ECO:0000256" key="4">
    <source>
        <dbReference type="ARBA" id="ARBA00022989"/>
    </source>
</evidence>
<evidence type="ECO:0000313" key="9">
    <source>
        <dbReference type="Proteomes" id="UP000198520"/>
    </source>
</evidence>
<evidence type="ECO:0000256" key="6">
    <source>
        <dbReference type="RuleBase" id="RU363076"/>
    </source>
</evidence>
<keyword evidence="5 6" id="KW-0472">Membrane</keyword>
<comment type="similarity">
    <text evidence="2 6">Belongs to the SURF1 family.</text>
</comment>
<dbReference type="AlphaFoldDB" id="A0A1I2F0E7"/>
<dbReference type="InterPro" id="IPR002994">
    <property type="entry name" value="Surf1/Shy1"/>
</dbReference>
<feature type="compositionally biased region" description="Acidic residues" evidence="7">
    <location>
        <begin position="308"/>
        <end position="320"/>
    </location>
</feature>
<sequence length="320" mass="34080">MTAPAPAAPAPAGRPVPEAHARRRSRREWAWLLVGAIAVAALCLAAGWWQWNRYQTKAAAVEIIQDNYYADPVPVEELLPGPGAALDPADVWRPVTMTGTYRAQDTALLRNRPVSSTGGYHVLVPFEIADSDVVIVVNRGFVPLGQDASAPSSVPEAPEGTVEVVARLRADEPATDRGAPAGQVQMINTAQVLAATGSDVDPASMVGGYAALVAEDPAPAEAPGALPPPALDLGSHLSYTMQWIVFAAGAIGGYVILLRRERREVAEQDGTNQPVTLRPDVPDDVRAWVEGGQVTEPSRRRKGRPTDEELEDAEIEASTR</sequence>
<evidence type="ECO:0000256" key="1">
    <source>
        <dbReference type="ARBA" id="ARBA00004370"/>
    </source>
</evidence>
<comment type="subcellular location">
    <subcellularLocation>
        <location evidence="6">Cell membrane</location>
        <topology evidence="6">Multi-pass membrane protein</topology>
    </subcellularLocation>
    <subcellularLocation>
        <location evidence="1">Membrane</location>
    </subcellularLocation>
</comment>
<dbReference type="RefSeq" id="WP_229828619.1">
    <property type="nucleotide sequence ID" value="NZ_BNAN01000002.1"/>
</dbReference>
<keyword evidence="4 6" id="KW-1133">Transmembrane helix</keyword>
<keyword evidence="6" id="KW-1003">Cell membrane</keyword>
<dbReference type="CDD" id="cd06662">
    <property type="entry name" value="SURF1"/>
    <property type="match status" value="1"/>
</dbReference>
<dbReference type="Pfam" id="PF02104">
    <property type="entry name" value="SURF1"/>
    <property type="match status" value="1"/>
</dbReference>
<organism evidence="8 9">
    <name type="scientific">Flavimobilis marinus</name>
    <dbReference type="NCBI Taxonomy" id="285351"/>
    <lineage>
        <taxon>Bacteria</taxon>
        <taxon>Bacillati</taxon>
        <taxon>Actinomycetota</taxon>
        <taxon>Actinomycetes</taxon>
        <taxon>Micrococcales</taxon>
        <taxon>Jonesiaceae</taxon>
        <taxon>Flavimobilis</taxon>
    </lineage>
</organism>
<dbReference type="PANTHER" id="PTHR23427">
    <property type="entry name" value="SURFEIT LOCUS PROTEIN"/>
    <property type="match status" value="1"/>
</dbReference>
<dbReference type="PANTHER" id="PTHR23427:SF2">
    <property type="entry name" value="SURFEIT LOCUS PROTEIN 1"/>
    <property type="match status" value="1"/>
</dbReference>
<name>A0A1I2F0E7_9MICO</name>
<dbReference type="GO" id="GO:0005886">
    <property type="term" value="C:plasma membrane"/>
    <property type="evidence" value="ECO:0007669"/>
    <property type="project" value="UniProtKB-SubCell"/>
</dbReference>
<proteinExistence type="inferred from homology"/>
<dbReference type="Proteomes" id="UP000198520">
    <property type="component" value="Unassembled WGS sequence"/>
</dbReference>
<dbReference type="EMBL" id="FONZ01000002">
    <property type="protein sequence ID" value="SFE98443.1"/>
    <property type="molecule type" value="Genomic_DNA"/>
</dbReference>
<feature type="transmembrane region" description="Helical" evidence="6">
    <location>
        <begin position="29"/>
        <end position="51"/>
    </location>
</feature>
<evidence type="ECO:0000256" key="7">
    <source>
        <dbReference type="SAM" id="MobiDB-lite"/>
    </source>
</evidence>
<dbReference type="STRING" id="285351.SAMN04488035_1038"/>
<evidence type="ECO:0000256" key="2">
    <source>
        <dbReference type="ARBA" id="ARBA00007165"/>
    </source>
</evidence>
<feature type="region of interest" description="Disordered" evidence="7">
    <location>
        <begin position="266"/>
        <end position="320"/>
    </location>
</feature>
<evidence type="ECO:0000313" key="8">
    <source>
        <dbReference type="EMBL" id="SFE98443.1"/>
    </source>
</evidence>